<gene>
    <name evidence="1" type="ORF">EYF80_060814</name>
</gene>
<comment type="caution">
    <text evidence="1">The sequence shown here is derived from an EMBL/GenBank/DDBJ whole genome shotgun (WGS) entry which is preliminary data.</text>
</comment>
<organism evidence="1 2">
    <name type="scientific">Liparis tanakae</name>
    <name type="common">Tanaka's snailfish</name>
    <dbReference type="NCBI Taxonomy" id="230148"/>
    <lineage>
        <taxon>Eukaryota</taxon>
        <taxon>Metazoa</taxon>
        <taxon>Chordata</taxon>
        <taxon>Craniata</taxon>
        <taxon>Vertebrata</taxon>
        <taxon>Euteleostomi</taxon>
        <taxon>Actinopterygii</taxon>
        <taxon>Neopterygii</taxon>
        <taxon>Teleostei</taxon>
        <taxon>Neoteleostei</taxon>
        <taxon>Acanthomorphata</taxon>
        <taxon>Eupercaria</taxon>
        <taxon>Perciformes</taxon>
        <taxon>Cottioidei</taxon>
        <taxon>Cottales</taxon>
        <taxon>Liparidae</taxon>
        <taxon>Liparis</taxon>
    </lineage>
</organism>
<evidence type="ECO:0000313" key="1">
    <source>
        <dbReference type="EMBL" id="TNN29038.1"/>
    </source>
</evidence>
<proteinExistence type="predicted"/>
<sequence length="63" mass="6688">MSPEKKKNTARRSGTHWTCWSDGHDWSDGGELMERQLEMGGGGGGGGEGGGRGSNLNYLCAIF</sequence>
<accession>A0A4Z2EJU8</accession>
<reference evidence="1 2" key="1">
    <citation type="submission" date="2019-03" db="EMBL/GenBank/DDBJ databases">
        <title>First draft genome of Liparis tanakae, snailfish: a comprehensive survey of snailfish specific genes.</title>
        <authorList>
            <person name="Kim W."/>
            <person name="Song I."/>
            <person name="Jeong J.-H."/>
            <person name="Kim D."/>
            <person name="Kim S."/>
            <person name="Ryu S."/>
            <person name="Song J.Y."/>
            <person name="Lee S.K."/>
        </authorList>
    </citation>
    <scope>NUCLEOTIDE SEQUENCE [LARGE SCALE GENOMIC DNA]</scope>
    <source>
        <tissue evidence="1">Muscle</tissue>
    </source>
</reference>
<keyword evidence="2" id="KW-1185">Reference proteome</keyword>
<protein>
    <submittedName>
        <fullName evidence="1">Uncharacterized protein</fullName>
    </submittedName>
</protein>
<dbReference type="Proteomes" id="UP000314294">
    <property type="component" value="Unassembled WGS sequence"/>
</dbReference>
<dbReference type="AlphaFoldDB" id="A0A4Z2EJU8"/>
<evidence type="ECO:0000313" key="2">
    <source>
        <dbReference type="Proteomes" id="UP000314294"/>
    </source>
</evidence>
<name>A0A4Z2EJU8_9TELE</name>
<dbReference type="EMBL" id="SRLO01006142">
    <property type="protein sequence ID" value="TNN29038.1"/>
    <property type="molecule type" value="Genomic_DNA"/>
</dbReference>